<dbReference type="RefSeq" id="WP_100116039.1">
    <property type="nucleotide sequence ID" value="NZ_MEIV01000051.1"/>
</dbReference>
<comment type="cofactor">
    <cofactor evidence="8">
        <name>Mg(2+)</name>
        <dbReference type="ChEBI" id="CHEBI:18420"/>
    </cofactor>
</comment>
<evidence type="ECO:0000256" key="6">
    <source>
        <dbReference type="ARBA" id="ARBA00022842"/>
    </source>
</evidence>
<evidence type="ECO:0000256" key="7">
    <source>
        <dbReference type="ARBA" id="ARBA00023134"/>
    </source>
</evidence>
<keyword evidence="5 8" id="KW-0378">Hydrolase</keyword>
<keyword evidence="6 8" id="KW-0460">Magnesium</keyword>
<dbReference type="Pfam" id="PF01018">
    <property type="entry name" value="GTP1_OBG"/>
    <property type="match status" value="1"/>
</dbReference>
<dbReference type="Pfam" id="PF01926">
    <property type="entry name" value="MMR_HSR1"/>
    <property type="match status" value="1"/>
</dbReference>
<dbReference type="Proteomes" id="UP000231094">
    <property type="component" value="Unassembled WGS sequence"/>
</dbReference>
<dbReference type="InterPro" id="IPR045086">
    <property type="entry name" value="OBG_GTPase"/>
</dbReference>
<feature type="binding site" evidence="8">
    <location>
        <position position="173"/>
    </location>
    <ligand>
        <name>Mg(2+)</name>
        <dbReference type="ChEBI" id="CHEBI:18420"/>
    </ligand>
</feature>
<sequence>MKFIDEAKIEVVAGRGGNGAASFRREKFVPKGGPDGGDGGRGGSVWAVADENINTLVEYRFVKRYQAKNGEKGHGSDRYGRGADDIELRMPVGTLIRDVDTEQIVADLTHHGQRVCLAKGGKGGLGNIHFKSSVNRAPKQATPGEEGEARSLLLELKVLADVGLLGMPNAGKSTLISAVSAARPKVADYPFTTLHPNLGVVRSDDNHSFVMADIPGLIEGAAEGAGLGHRFLKHLSRTGLLLHVVDLAPFDEGVEPAAEALAIIEELRRYDEALHDKPRWLVLNKIDMLADDERAERVAQFLADIGWDHPQPDDQFEFDLTTPRVFQISALAREGTQELVQTIQRYLDVKHELLAKQQAEHPVVAEVPTTNGLIQPE</sequence>
<dbReference type="InterPro" id="IPR006169">
    <property type="entry name" value="GTP1_OBG_dom"/>
</dbReference>
<feature type="binding site" evidence="8">
    <location>
        <position position="193"/>
    </location>
    <ligand>
        <name>Mg(2+)</name>
        <dbReference type="ChEBI" id="CHEBI:18420"/>
    </ligand>
</feature>
<comment type="subunit">
    <text evidence="8">Monomer.</text>
</comment>
<proteinExistence type="inferred from homology"/>
<evidence type="ECO:0000259" key="9">
    <source>
        <dbReference type="PROSITE" id="PS51710"/>
    </source>
</evidence>
<feature type="binding site" evidence="8">
    <location>
        <begin position="213"/>
        <end position="216"/>
    </location>
    <ligand>
        <name>GTP</name>
        <dbReference type="ChEBI" id="CHEBI:37565"/>
    </ligand>
</feature>
<keyword evidence="4 8" id="KW-0547">Nucleotide-binding</keyword>
<dbReference type="NCBIfam" id="NF008956">
    <property type="entry name" value="PRK12299.1"/>
    <property type="match status" value="1"/>
</dbReference>
<dbReference type="Gene3D" id="3.40.50.300">
    <property type="entry name" value="P-loop containing nucleotide triphosphate hydrolases"/>
    <property type="match status" value="1"/>
</dbReference>
<dbReference type="Gene3D" id="2.70.210.12">
    <property type="entry name" value="GTP1/OBG domain"/>
    <property type="match status" value="1"/>
</dbReference>
<evidence type="ECO:0000256" key="2">
    <source>
        <dbReference type="ARBA" id="ARBA00022490"/>
    </source>
</evidence>
<dbReference type="GO" id="GO:0003924">
    <property type="term" value="F:GTPase activity"/>
    <property type="evidence" value="ECO:0007669"/>
    <property type="project" value="UniProtKB-UniRule"/>
</dbReference>
<comment type="similarity">
    <text evidence="1 8">Belongs to the TRAFAC class OBG-HflX-like GTPase superfamily. OBG GTPase family.</text>
</comment>
<evidence type="ECO:0000256" key="1">
    <source>
        <dbReference type="ARBA" id="ARBA00007699"/>
    </source>
</evidence>
<reference evidence="11 12" key="1">
    <citation type="journal article" date="2017" name="MBio">
        <title>Type VI secretion-mediated competition in the bee gut microbiome.</title>
        <authorList>
            <person name="Steele M.I."/>
            <person name="Kwong W.K."/>
            <person name="Powell J.E."/>
            <person name="Whiteley M."/>
            <person name="Moran N.A."/>
        </authorList>
    </citation>
    <scope>NUCLEOTIDE SEQUENCE [LARGE SCALE GENOMIC DNA]</scope>
    <source>
        <strain evidence="11 12">PEB0171</strain>
    </source>
</reference>
<protein>
    <recommendedName>
        <fullName evidence="8">GTPase Obg</fullName>
        <ecNumber evidence="8">3.6.5.-</ecNumber>
    </recommendedName>
    <alternativeName>
        <fullName evidence="8">GTP-binding protein Obg</fullName>
    </alternativeName>
</protein>
<organism evidence="11 12">
    <name type="scientific">Snodgrassella alvi</name>
    <dbReference type="NCBI Taxonomy" id="1196083"/>
    <lineage>
        <taxon>Bacteria</taxon>
        <taxon>Pseudomonadati</taxon>
        <taxon>Pseudomonadota</taxon>
        <taxon>Betaproteobacteria</taxon>
        <taxon>Neisseriales</taxon>
        <taxon>Neisseriaceae</taxon>
        <taxon>Snodgrassella</taxon>
    </lineage>
</organism>
<dbReference type="AlphaFoldDB" id="A0A2N9Y4C8"/>
<dbReference type="EMBL" id="MEIV01000051">
    <property type="protein sequence ID" value="PIT62495.1"/>
    <property type="molecule type" value="Genomic_DNA"/>
</dbReference>
<dbReference type="EC" id="3.6.5.-" evidence="8"/>
<dbReference type="GO" id="GO:0005737">
    <property type="term" value="C:cytoplasm"/>
    <property type="evidence" value="ECO:0007669"/>
    <property type="project" value="UniProtKB-SubCell"/>
</dbReference>
<name>A0A2N9Y4C8_9NEIS</name>
<dbReference type="PIRSF" id="PIRSF002401">
    <property type="entry name" value="GTP_bd_Obg/CgtA"/>
    <property type="match status" value="1"/>
</dbReference>
<keyword evidence="7 8" id="KW-0342">GTP-binding</keyword>
<dbReference type="InterPro" id="IPR036726">
    <property type="entry name" value="GTP1_OBG_dom_sf"/>
</dbReference>
<feature type="binding site" evidence="8">
    <location>
        <begin position="191"/>
        <end position="195"/>
    </location>
    <ligand>
        <name>GTP</name>
        <dbReference type="ChEBI" id="CHEBI:37565"/>
    </ligand>
</feature>
<evidence type="ECO:0000313" key="11">
    <source>
        <dbReference type="EMBL" id="PIT62495.1"/>
    </source>
</evidence>
<evidence type="ECO:0000256" key="3">
    <source>
        <dbReference type="ARBA" id="ARBA00022723"/>
    </source>
</evidence>
<evidence type="ECO:0000256" key="4">
    <source>
        <dbReference type="ARBA" id="ARBA00022741"/>
    </source>
</evidence>
<evidence type="ECO:0000256" key="5">
    <source>
        <dbReference type="ARBA" id="ARBA00022801"/>
    </source>
</evidence>
<feature type="domain" description="OBG-type G" evidence="9">
    <location>
        <begin position="160"/>
        <end position="348"/>
    </location>
</feature>
<dbReference type="SUPFAM" id="SSF82051">
    <property type="entry name" value="Obg GTP-binding protein N-terminal domain"/>
    <property type="match status" value="1"/>
</dbReference>
<evidence type="ECO:0000259" key="10">
    <source>
        <dbReference type="PROSITE" id="PS51883"/>
    </source>
</evidence>
<dbReference type="GO" id="GO:0042254">
    <property type="term" value="P:ribosome biogenesis"/>
    <property type="evidence" value="ECO:0007669"/>
    <property type="project" value="UniProtKB-UniRule"/>
</dbReference>
<dbReference type="NCBIfam" id="TIGR02729">
    <property type="entry name" value="Obg_CgtA"/>
    <property type="match status" value="1"/>
</dbReference>
<dbReference type="PRINTS" id="PR00326">
    <property type="entry name" value="GTP1OBG"/>
</dbReference>
<feature type="binding site" evidence="8">
    <location>
        <begin position="284"/>
        <end position="287"/>
    </location>
    <ligand>
        <name>GTP</name>
        <dbReference type="ChEBI" id="CHEBI:37565"/>
    </ligand>
</feature>
<dbReference type="SUPFAM" id="SSF52540">
    <property type="entry name" value="P-loop containing nucleoside triphosphate hydrolases"/>
    <property type="match status" value="1"/>
</dbReference>
<dbReference type="CDD" id="cd01898">
    <property type="entry name" value="Obg"/>
    <property type="match status" value="1"/>
</dbReference>
<feature type="binding site" evidence="8">
    <location>
        <begin position="329"/>
        <end position="331"/>
    </location>
    <ligand>
        <name>GTP</name>
        <dbReference type="ChEBI" id="CHEBI:37565"/>
    </ligand>
</feature>
<dbReference type="InterPro" id="IPR006074">
    <property type="entry name" value="GTP1-OBG_CS"/>
</dbReference>
<accession>A0A2N9Y4C8</accession>
<dbReference type="PANTHER" id="PTHR11702">
    <property type="entry name" value="DEVELOPMENTALLY REGULATED GTP-BINDING PROTEIN-RELATED"/>
    <property type="match status" value="1"/>
</dbReference>
<dbReference type="FunFam" id="2.70.210.12:FF:000001">
    <property type="entry name" value="GTPase Obg"/>
    <property type="match status" value="1"/>
</dbReference>
<evidence type="ECO:0000313" key="12">
    <source>
        <dbReference type="Proteomes" id="UP000231094"/>
    </source>
</evidence>
<dbReference type="PROSITE" id="PS51883">
    <property type="entry name" value="OBG"/>
    <property type="match status" value="1"/>
</dbReference>
<dbReference type="HAMAP" id="MF_01454">
    <property type="entry name" value="GTPase_Obg"/>
    <property type="match status" value="1"/>
</dbReference>
<dbReference type="GO" id="GO:0005525">
    <property type="term" value="F:GTP binding"/>
    <property type="evidence" value="ECO:0007669"/>
    <property type="project" value="UniProtKB-UniRule"/>
</dbReference>
<feature type="binding site" evidence="8">
    <location>
        <begin position="166"/>
        <end position="173"/>
    </location>
    <ligand>
        <name>GTP</name>
        <dbReference type="ChEBI" id="CHEBI:37565"/>
    </ligand>
</feature>
<dbReference type="PROSITE" id="PS51710">
    <property type="entry name" value="G_OBG"/>
    <property type="match status" value="1"/>
</dbReference>
<comment type="subcellular location">
    <subcellularLocation>
        <location evidence="8">Cytoplasm</location>
    </subcellularLocation>
</comment>
<dbReference type="InterPro" id="IPR027417">
    <property type="entry name" value="P-loop_NTPase"/>
</dbReference>
<feature type="domain" description="Obg" evidence="10">
    <location>
        <begin position="1"/>
        <end position="159"/>
    </location>
</feature>
<dbReference type="PANTHER" id="PTHR11702:SF31">
    <property type="entry name" value="MITOCHONDRIAL RIBOSOME-ASSOCIATED GTPASE 2"/>
    <property type="match status" value="1"/>
</dbReference>
<comment type="caution">
    <text evidence="11">The sequence shown here is derived from an EMBL/GenBank/DDBJ whole genome shotgun (WGS) entry which is preliminary data.</text>
</comment>
<dbReference type="InterPro" id="IPR014100">
    <property type="entry name" value="GTP-bd_Obg/CgtA"/>
</dbReference>
<dbReference type="InterPro" id="IPR031167">
    <property type="entry name" value="G_OBG"/>
</dbReference>
<evidence type="ECO:0000256" key="8">
    <source>
        <dbReference type="HAMAP-Rule" id="MF_01454"/>
    </source>
</evidence>
<keyword evidence="2 8" id="KW-0963">Cytoplasm</keyword>
<dbReference type="NCBIfam" id="NF008955">
    <property type="entry name" value="PRK12297.1"/>
    <property type="match status" value="1"/>
</dbReference>
<comment type="function">
    <text evidence="8">An essential GTPase which binds GTP, GDP and possibly (p)ppGpp with moderate affinity, with high nucleotide exchange rates and a fairly low GTP hydrolysis rate. Plays a role in control of the cell cycle, stress response, ribosome biogenesis and in those bacteria that undergo differentiation, in morphogenesis control.</text>
</comment>
<gene>
    <name evidence="8" type="primary">obg</name>
    <name evidence="11" type="ORF">BHC47_04225</name>
</gene>
<dbReference type="PROSITE" id="PS00905">
    <property type="entry name" value="GTP1_OBG"/>
    <property type="match status" value="1"/>
</dbReference>
<dbReference type="InterPro" id="IPR006073">
    <property type="entry name" value="GTP-bd"/>
</dbReference>
<dbReference type="GO" id="GO:0000287">
    <property type="term" value="F:magnesium ion binding"/>
    <property type="evidence" value="ECO:0007669"/>
    <property type="project" value="InterPro"/>
</dbReference>
<keyword evidence="3 8" id="KW-0479">Metal-binding</keyword>
<dbReference type="GO" id="GO:0043022">
    <property type="term" value="F:ribosome binding"/>
    <property type="evidence" value="ECO:0007669"/>
    <property type="project" value="UniProtKB-ARBA"/>
</dbReference>